<feature type="transmembrane region" description="Helical" evidence="1">
    <location>
        <begin position="492"/>
        <end position="514"/>
    </location>
</feature>
<keyword evidence="1" id="KW-0812">Transmembrane</keyword>
<proteinExistence type="predicted"/>
<feature type="transmembrane region" description="Helical" evidence="1">
    <location>
        <begin position="88"/>
        <end position="113"/>
    </location>
</feature>
<comment type="caution">
    <text evidence="2">The sequence shown here is derived from an EMBL/GenBank/DDBJ whole genome shotgun (WGS) entry which is preliminary data.</text>
</comment>
<keyword evidence="3" id="KW-1185">Reference proteome</keyword>
<accession>A0AAD5Q6K1</accession>
<gene>
    <name evidence="2" type="ORF">P43SY_003334</name>
</gene>
<name>A0AAD5Q6K1_PYTIN</name>
<dbReference type="AlphaFoldDB" id="A0AAD5Q6K1"/>
<protein>
    <recommendedName>
        <fullName evidence="4">Transmembrane protein</fullName>
    </recommendedName>
</protein>
<evidence type="ECO:0008006" key="4">
    <source>
        <dbReference type="Google" id="ProtNLM"/>
    </source>
</evidence>
<evidence type="ECO:0000256" key="1">
    <source>
        <dbReference type="SAM" id="Phobius"/>
    </source>
</evidence>
<feature type="transmembrane region" description="Helical" evidence="1">
    <location>
        <begin position="172"/>
        <end position="189"/>
    </location>
</feature>
<sequence length="517" mass="57773">MVGAVPAAILVRSPTGFSSTVTVPVVPPARPLTRVCKRDSWGEAASTVVVIVRDAAFAVLVAWAMTWVSAAGNIFSGRAVRDQSYDEFFFATLFWIQQFYCFTGTWMQAATLLRRRFLSRPDTYPTLVHCFVRVARRGLVYYAVVVGVWALLALSFSKWEPSVRIRQIKLEFYMYLVGCFVYTVGLGIIGRHIFRFETVEGVDQQQHREPTDSGPAASIAKQGGSIRTSIAEHLMLVMRFSIVRLPMMLCVQLTSMYAQVMKSQHLKVSSDIYVVTFACMALKISVQEIAKRAMLRKNVKHVRTMFLSVAMPTVLIDTQLRVVLQRLKSTQLTITGTALMAACEVAMRIVKTMLVRLECRRLDSRWKRRSSVAPLAGGRSVGVSRGQVEAIKTKLMAFHSAELFSDMLAEYIAMGCSTAALFFYWEHPKYRLGELHALKDVDAGAVSSQNWTQHQSLLLTAQVCVEILVDMASCVVELSLGVSFHEIRRHGTYLVSLSVMLAVVNTFVTAAIYIQSD</sequence>
<keyword evidence="1" id="KW-0472">Membrane</keyword>
<keyword evidence="1" id="KW-1133">Transmembrane helix</keyword>
<organism evidence="2 3">
    <name type="scientific">Pythium insidiosum</name>
    <name type="common">Pythiosis disease agent</name>
    <dbReference type="NCBI Taxonomy" id="114742"/>
    <lineage>
        <taxon>Eukaryota</taxon>
        <taxon>Sar</taxon>
        <taxon>Stramenopiles</taxon>
        <taxon>Oomycota</taxon>
        <taxon>Peronosporomycetes</taxon>
        <taxon>Pythiales</taxon>
        <taxon>Pythiaceae</taxon>
        <taxon>Pythium</taxon>
    </lineage>
</organism>
<dbReference type="EMBL" id="JAKCXM010000289">
    <property type="protein sequence ID" value="KAJ0396593.1"/>
    <property type="molecule type" value="Genomic_DNA"/>
</dbReference>
<evidence type="ECO:0000313" key="3">
    <source>
        <dbReference type="Proteomes" id="UP001209570"/>
    </source>
</evidence>
<dbReference type="Proteomes" id="UP001209570">
    <property type="component" value="Unassembled WGS sequence"/>
</dbReference>
<feature type="transmembrane region" description="Helical" evidence="1">
    <location>
        <begin position="139"/>
        <end position="157"/>
    </location>
</feature>
<reference evidence="2" key="1">
    <citation type="submission" date="2021-12" db="EMBL/GenBank/DDBJ databases">
        <title>Prjna785345.</title>
        <authorList>
            <person name="Rujirawat T."/>
            <person name="Krajaejun T."/>
        </authorList>
    </citation>
    <scope>NUCLEOTIDE SEQUENCE</scope>
    <source>
        <strain evidence="2">Pi057C3</strain>
    </source>
</reference>
<evidence type="ECO:0000313" key="2">
    <source>
        <dbReference type="EMBL" id="KAJ0396593.1"/>
    </source>
</evidence>
<feature type="transmembrane region" description="Helical" evidence="1">
    <location>
        <begin position="44"/>
        <end position="68"/>
    </location>
</feature>